<accession>A0ABV0WQE7</accession>
<reference evidence="1 2" key="1">
    <citation type="submission" date="2021-06" db="EMBL/GenBank/DDBJ databases">
        <authorList>
            <person name="Palmer J.M."/>
        </authorList>
    </citation>
    <scope>NUCLEOTIDE SEQUENCE [LARGE SCALE GENOMIC DNA]</scope>
    <source>
        <strain evidence="1 2">XR_2019</strain>
        <tissue evidence="1">Muscle</tissue>
    </source>
</reference>
<protein>
    <submittedName>
        <fullName evidence="1">Uncharacterized protein</fullName>
    </submittedName>
</protein>
<proteinExistence type="predicted"/>
<dbReference type="Proteomes" id="UP001444071">
    <property type="component" value="Unassembled WGS sequence"/>
</dbReference>
<sequence>MRVLDHCSVGTPVLKFQITSTHLEVKYKKLEQNAPEPLTEKPFHSMMLPPPCLTTEVFLDLKPCLQSSKHTSGHRGPTAQSLSLLNVTLFPRRHRACSCGQLQN</sequence>
<evidence type="ECO:0000313" key="2">
    <source>
        <dbReference type="Proteomes" id="UP001444071"/>
    </source>
</evidence>
<evidence type="ECO:0000313" key="1">
    <source>
        <dbReference type="EMBL" id="MEQ2271133.1"/>
    </source>
</evidence>
<comment type="caution">
    <text evidence="1">The sequence shown here is derived from an EMBL/GenBank/DDBJ whole genome shotgun (WGS) entry which is preliminary data.</text>
</comment>
<keyword evidence="2" id="KW-1185">Reference proteome</keyword>
<dbReference type="EMBL" id="JAHRIM010061059">
    <property type="protein sequence ID" value="MEQ2271133.1"/>
    <property type="molecule type" value="Genomic_DNA"/>
</dbReference>
<name>A0ABV0WQE7_9TELE</name>
<organism evidence="1 2">
    <name type="scientific">Xenotaenia resolanae</name>
    <dbReference type="NCBI Taxonomy" id="208358"/>
    <lineage>
        <taxon>Eukaryota</taxon>
        <taxon>Metazoa</taxon>
        <taxon>Chordata</taxon>
        <taxon>Craniata</taxon>
        <taxon>Vertebrata</taxon>
        <taxon>Euteleostomi</taxon>
        <taxon>Actinopterygii</taxon>
        <taxon>Neopterygii</taxon>
        <taxon>Teleostei</taxon>
        <taxon>Neoteleostei</taxon>
        <taxon>Acanthomorphata</taxon>
        <taxon>Ovalentaria</taxon>
        <taxon>Atherinomorphae</taxon>
        <taxon>Cyprinodontiformes</taxon>
        <taxon>Goodeidae</taxon>
        <taxon>Xenotaenia</taxon>
    </lineage>
</organism>
<gene>
    <name evidence="1" type="ORF">XENORESO_000013</name>
</gene>